<feature type="non-terminal residue" evidence="2">
    <location>
        <position position="75"/>
    </location>
</feature>
<organism evidence="2 3">
    <name type="scientific">Xanthomonas hortorum pv. pelargonii</name>
    <dbReference type="NCBI Taxonomy" id="453602"/>
    <lineage>
        <taxon>Bacteria</taxon>
        <taxon>Pseudomonadati</taxon>
        <taxon>Pseudomonadota</taxon>
        <taxon>Gammaproteobacteria</taxon>
        <taxon>Lysobacterales</taxon>
        <taxon>Lysobacteraceae</taxon>
        <taxon>Xanthomonas</taxon>
    </lineage>
</organism>
<proteinExistence type="predicted"/>
<dbReference type="AlphaFoldDB" id="A0AAW9ZXX3"/>
<name>A0AAW9ZXX3_9XANT</name>
<feature type="region of interest" description="Disordered" evidence="1">
    <location>
        <begin position="56"/>
        <end position="75"/>
    </location>
</feature>
<dbReference type="EMBL" id="SMDX01000058">
    <property type="protein sequence ID" value="NMI24542.1"/>
    <property type="molecule type" value="Genomic_DNA"/>
</dbReference>
<evidence type="ECO:0000256" key="1">
    <source>
        <dbReference type="SAM" id="MobiDB-lite"/>
    </source>
</evidence>
<reference evidence="3" key="1">
    <citation type="journal article" date="2020" name="Syst. Appl. Microbiol.">
        <title>Clarifying the taxonomy of the causal agent of bacterial leaf spot of lettuce through a polyphasic approach reveals that Xanthomonas cynarae Trebaol et al. 2000 emend. Timilsina et al. 2019 is a later heterotypic synonym of Xanthomonas hortorum Vauterin et al. 1995.</title>
        <authorList>
            <person name="Moriniere L."/>
            <person name="Burlet A."/>
            <person name="Rosenthal E.R."/>
            <person name="Nesme X."/>
            <person name="Portier P."/>
            <person name="Bull C.T."/>
            <person name="Lavire C."/>
            <person name="Fischer-Le Saux M."/>
            <person name="Bertolla F."/>
        </authorList>
    </citation>
    <scope>NUCLEOTIDE SEQUENCE [LARGE SCALE GENOMIC DNA]</scope>
    <source>
        <strain evidence="3">CFBP2533</strain>
    </source>
</reference>
<protein>
    <submittedName>
        <fullName evidence="2">Uncharacterized protein</fullName>
    </submittedName>
</protein>
<feature type="compositionally biased region" description="Polar residues" evidence="1">
    <location>
        <begin position="66"/>
        <end position="75"/>
    </location>
</feature>
<evidence type="ECO:0000313" key="2">
    <source>
        <dbReference type="EMBL" id="NMI24542.1"/>
    </source>
</evidence>
<dbReference type="Proteomes" id="UP000548771">
    <property type="component" value="Unassembled WGS sequence"/>
</dbReference>
<accession>A0AAW9ZXX3</accession>
<feature type="region of interest" description="Disordered" evidence="1">
    <location>
        <begin position="1"/>
        <end position="31"/>
    </location>
</feature>
<evidence type="ECO:0000313" key="3">
    <source>
        <dbReference type="Proteomes" id="UP000548771"/>
    </source>
</evidence>
<comment type="caution">
    <text evidence="2">The sequence shown here is derived from an EMBL/GenBank/DDBJ whole genome shotgun (WGS) entry which is preliminary data.</text>
</comment>
<gene>
    <name evidence="2" type="ORF">E1J24_22660</name>
</gene>
<sequence length="75" mass="7451">MDGAVDMATPSWNNPRTAANGDGMSGGSKPLRAGGRISLAGVVLAALPTQASHRLVPAGCGHKKPTSLTEVGTAL</sequence>